<feature type="domain" description="PPM-type phosphatase" evidence="1">
    <location>
        <begin position="33"/>
        <end position="249"/>
    </location>
</feature>
<dbReference type="Pfam" id="PF13672">
    <property type="entry name" value="PP2C_2"/>
    <property type="match status" value="1"/>
</dbReference>
<reference evidence="2 3" key="1">
    <citation type="submission" date="2013-01" db="EMBL/GenBank/DDBJ databases">
        <authorList>
            <person name="Harkins D.M."/>
            <person name="Durkin A.S."/>
            <person name="Brinkac L.M."/>
            <person name="Haft D.H."/>
            <person name="Selengut J.D."/>
            <person name="Sanka R."/>
            <person name="DePew J."/>
            <person name="Purushe J."/>
            <person name="Hartskeerl R.A."/>
            <person name="Ahmed A."/>
            <person name="van der Linden H."/>
            <person name="Goris M.G.A."/>
            <person name="Vinetz J.M."/>
            <person name="Sutton G.G."/>
            <person name="Nierman W.C."/>
            <person name="Fouts D.E."/>
        </authorList>
    </citation>
    <scope>NUCLEOTIDE SEQUENCE [LARGE SCALE GENOMIC DNA]</scope>
    <source>
        <strain evidence="2 3">TE 1992</strain>
    </source>
</reference>
<dbReference type="AlphaFoldDB" id="M3F3U6"/>
<accession>M3F3U6</accession>
<name>M3F3U6_LEPIR</name>
<dbReference type="CDD" id="cd00143">
    <property type="entry name" value="PP2Cc"/>
    <property type="match status" value="1"/>
</dbReference>
<dbReference type="InterPro" id="IPR036457">
    <property type="entry name" value="PPM-type-like_dom_sf"/>
</dbReference>
<gene>
    <name evidence="2" type="ORF">LEP1GSC067_2810</name>
</gene>
<dbReference type="EMBL" id="AKWW02000011">
    <property type="protein sequence ID" value="EMF44716.1"/>
    <property type="molecule type" value="Genomic_DNA"/>
</dbReference>
<dbReference type="PANTHER" id="PTHR47992">
    <property type="entry name" value="PROTEIN PHOSPHATASE"/>
    <property type="match status" value="1"/>
</dbReference>
<dbReference type="InterPro" id="IPR015655">
    <property type="entry name" value="PP2C"/>
</dbReference>
<protein>
    <submittedName>
        <fullName evidence="2">Stage II sporulation protein E</fullName>
    </submittedName>
</protein>
<dbReference type="Gene3D" id="3.60.40.10">
    <property type="entry name" value="PPM-type phosphatase domain"/>
    <property type="match status" value="1"/>
</dbReference>
<comment type="caution">
    <text evidence="2">The sequence shown here is derived from an EMBL/GenBank/DDBJ whole genome shotgun (WGS) entry which is preliminary data.</text>
</comment>
<dbReference type="Proteomes" id="UP000011754">
    <property type="component" value="Unassembled WGS sequence"/>
</dbReference>
<dbReference type="SMART" id="SM00332">
    <property type="entry name" value="PP2Cc"/>
    <property type="match status" value="1"/>
</dbReference>
<dbReference type="InterPro" id="IPR001932">
    <property type="entry name" value="PPM-type_phosphatase-like_dom"/>
</dbReference>
<sequence length="328" mass="36097">MIVNYFGITEKGNFRSHNEDSMYVSGEIVAGTVSGSFSSSGMREAPLILALADGMGGHISGEIASRMTLEKLAWTERAVQPLDELSRAGWQSLFSIINHEINDYAKETGKLGMGATLVGILFGKRKVLVFNMGDSRAYHFSSQGIQKITVDHSFAGPVKENQVSRSYITSCIGGGTTDLQMDLFDITNSLNVGDRILLCTDGLTDVIKIDDLEEILKNSSNAKEACYHLLEEANLRMTKDNTSVIVIEVQEIILSNSKPWKLTPGEKNGKSKKKFPFGVFSKEERNGKSDFLNISKKPSPAPLLDLGLSPFIFCRYNSFTSASERDKK</sequence>
<dbReference type="FunFam" id="3.60.40.10:FF:000091">
    <property type="entry name" value="Stage II sporulation protein E"/>
    <property type="match status" value="1"/>
</dbReference>
<dbReference type="SMART" id="SM00331">
    <property type="entry name" value="PP2C_SIG"/>
    <property type="match status" value="1"/>
</dbReference>
<organism evidence="2 3">
    <name type="scientific">Leptospira interrogans serovar Lora str. TE 1992</name>
    <dbReference type="NCBI Taxonomy" id="1193028"/>
    <lineage>
        <taxon>Bacteria</taxon>
        <taxon>Pseudomonadati</taxon>
        <taxon>Spirochaetota</taxon>
        <taxon>Spirochaetia</taxon>
        <taxon>Leptospirales</taxon>
        <taxon>Leptospiraceae</taxon>
        <taxon>Leptospira</taxon>
    </lineage>
</organism>
<dbReference type="SUPFAM" id="SSF81606">
    <property type="entry name" value="PP2C-like"/>
    <property type="match status" value="1"/>
</dbReference>
<dbReference type="GO" id="GO:0004722">
    <property type="term" value="F:protein serine/threonine phosphatase activity"/>
    <property type="evidence" value="ECO:0007669"/>
    <property type="project" value="InterPro"/>
</dbReference>
<evidence type="ECO:0000313" key="3">
    <source>
        <dbReference type="Proteomes" id="UP000011754"/>
    </source>
</evidence>
<evidence type="ECO:0000313" key="2">
    <source>
        <dbReference type="EMBL" id="EMF44716.1"/>
    </source>
</evidence>
<proteinExistence type="predicted"/>
<dbReference type="PROSITE" id="PS51746">
    <property type="entry name" value="PPM_2"/>
    <property type="match status" value="1"/>
</dbReference>
<evidence type="ECO:0000259" key="1">
    <source>
        <dbReference type="PROSITE" id="PS51746"/>
    </source>
</evidence>